<gene>
    <name evidence="1" type="ORF">LCGC14_2727780</name>
</gene>
<proteinExistence type="predicted"/>
<organism evidence="1">
    <name type="scientific">marine sediment metagenome</name>
    <dbReference type="NCBI Taxonomy" id="412755"/>
    <lineage>
        <taxon>unclassified sequences</taxon>
        <taxon>metagenomes</taxon>
        <taxon>ecological metagenomes</taxon>
    </lineage>
</organism>
<reference evidence="1" key="1">
    <citation type="journal article" date="2015" name="Nature">
        <title>Complex archaea that bridge the gap between prokaryotes and eukaryotes.</title>
        <authorList>
            <person name="Spang A."/>
            <person name="Saw J.H."/>
            <person name="Jorgensen S.L."/>
            <person name="Zaremba-Niedzwiedzka K."/>
            <person name="Martijn J."/>
            <person name="Lind A.E."/>
            <person name="van Eijk R."/>
            <person name="Schleper C."/>
            <person name="Guy L."/>
            <person name="Ettema T.J."/>
        </authorList>
    </citation>
    <scope>NUCLEOTIDE SEQUENCE</scope>
</reference>
<name>A0A0F9BH87_9ZZZZ</name>
<evidence type="ECO:0000313" key="1">
    <source>
        <dbReference type="EMBL" id="KKK89969.1"/>
    </source>
</evidence>
<dbReference type="EMBL" id="LAZR01049302">
    <property type="protein sequence ID" value="KKK89969.1"/>
    <property type="molecule type" value="Genomic_DNA"/>
</dbReference>
<sequence>MIQPQEIDDLTLAFPASVTSLMPDKAIIPEEIIRGSSKWSRVTSDWFFCGLHGAKWKPREGIDTKKALRHVGAILGSWEPKHEDKEAAVAYLLSEWFEDVSYTKGKP</sequence>
<comment type="caution">
    <text evidence="1">The sequence shown here is derived from an EMBL/GenBank/DDBJ whole genome shotgun (WGS) entry which is preliminary data.</text>
</comment>
<accession>A0A0F9BH87</accession>
<protein>
    <submittedName>
        <fullName evidence="1">Uncharacterized protein</fullName>
    </submittedName>
</protein>
<dbReference type="AlphaFoldDB" id="A0A0F9BH87"/>